<gene>
    <name evidence="3" type="ORF">JY651_43255</name>
</gene>
<accession>A0ABX7NSP7</accession>
<dbReference type="InterPro" id="IPR014729">
    <property type="entry name" value="Rossmann-like_a/b/a_fold"/>
</dbReference>
<dbReference type="PANTHER" id="PTHR46268:SF6">
    <property type="entry name" value="UNIVERSAL STRESS PROTEIN UP12"/>
    <property type="match status" value="1"/>
</dbReference>
<evidence type="ECO:0000259" key="2">
    <source>
        <dbReference type="Pfam" id="PF00582"/>
    </source>
</evidence>
<dbReference type="InterPro" id="IPR006015">
    <property type="entry name" value="Universal_stress_UspA"/>
</dbReference>
<dbReference type="Gene3D" id="3.40.50.620">
    <property type="entry name" value="HUPs"/>
    <property type="match status" value="3"/>
</dbReference>
<evidence type="ECO:0000313" key="4">
    <source>
        <dbReference type="Proteomes" id="UP000662747"/>
    </source>
</evidence>
<evidence type="ECO:0000256" key="1">
    <source>
        <dbReference type="ARBA" id="ARBA00008791"/>
    </source>
</evidence>
<reference evidence="3 4" key="1">
    <citation type="submission" date="2021-02" db="EMBL/GenBank/DDBJ databases">
        <title>De Novo genome assembly of isolated myxobacteria.</title>
        <authorList>
            <person name="Stevens D.C."/>
        </authorList>
    </citation>
    <scope>NUCLEOTIDE SEQUENCE [LARGE SCALE GENOMIC DNA]</scope>
    <source>
        <strain evidence="4">SCPEA02</strain>
    </source>
</reference>
<sequence>MSIVCATNFSDAALRASTLAAALARKSGVPLLLVHVLNPNSARAFGRALTGAAEAALADQVKRLEKQGAKVETTLLTGEPAESLVAFAREQQASLVMVAAPSQEAPFLSVGGTVDRLAQALPIPLLVVRGAASLEAWARGERPLKVMLGVDRSLPFEAAREWVKGLRRFGAVEVVGGRVYWPEEEYPRLGLPLPNSFDDVTPELRQAMEQETAALLAPLASDAQAPRAVVFAGVGRIADHLVELAEREGVDLLVVGTHHRRALGRLWSVSHHAVRLARMSVACVPSTMAAEAAVDAPLPVFSEVLVGTDFSETGNRAVAYACGLVPEGGTVHLVHAAEGKLTPGQEAELKQQLLAAVPKAAQAGGRRVQVELLPHGRDVVMALVQASERHRVDAIVMGTHGRSGLKRAVLGSVTQELLLRTDRPVLVVRPPRG</sequence>
<dbReference type="RefSeq" id="WP_206723474.1">
    <property type="nucleotide sequence ID" value="NZ_CP071090.1"/>
</dbReference>
<protein>
    <submittedName>
        <fullName evidence="3">Universal stress protein</fullName>
    </submittedName>
</protein>
<dbReference type="EMBL" id="CP071090">
    <property type="protein sequence ID" value="QSQ21897.1"/>
    <property type="molecule type" value="Genomic_DNA"/>
</dbReference>
<feature type="domain" description="UspA" evidence="2">
    <location>
        <begin position="203"/>
        <end position="285"/>
    </location>
</feature>
<proteinExistence type="inferred from homology"/>
<dbReference type="InterPro" id="IPR006016">
    <property type="entry name" value="UspA"/>
</dbReference>
<organism evidence="3 4">
    <name type="scientific">Pyxidicoccus parkwayensis</name>
    <dbReference type="NCBI Taxonomy" id="2813578"/>
    <lineage>
        <taxon>Bacteria</taxon>
        <taxon>Pseudomonadati</taxon>
        <taxon>Myxococcota</taxon>
        <taxon>Myxococcia</taxon>
        <taxon>Myxococcales</taxon>
        <taxon>Cystobacterineae</taxon>
        <taxon>Myxococcaceae</taxon>
        <taxon>Pyxidicoccus</taxon>
    </lineage>
</organism>
<comment type="similarity">
    <text evidence="1">Belongs to the universal stress protein A family.</text>
</comment>
<feature type="domain" description="UspA" evidence="2">
    <location>
        <begin position="303"/>
        <end position="429"/>
    </location>
</feature>
<dbReference type="Pfam" id="PF00582">
    <property type="entry name" value="Usp"/>
    <property type="match status" value="3"/>
</dbReference>
<dbReference type="PANTHER" id="PTHR46268">
    <property type="entry name" value="STRESS RESPONSE PROTEIN NHAX"/>
    <property type="match status" value="1"/>
</dbReference>
<name>A0ABX7NSP7_9BACT</name>
<dbReference type="SUPFAM" id="SSF52402">
    <property type="entry name" value="Adenine nucleotide alpha hydrolases-like"/>
    <property type="match status" value="3"/>
</dbReference>
<dbReference type="Proteomes" id="UP000662747">
    <property type="component" value="Chromosome"/>
</dbReference>
<dbReference type="PRINTS" id="PR01438">
    <property type="entry name" value="UNVRSLSTRESS"/>
</dbReference>
<evidence type="ECO:0000313" key="3">
    <source>
        <dbReference type="EMBL" id="QSQ21897.1"/>
    </source>
</evidence>
<feature type="domain" description="UspA" evidence="2">
    <location>
        <begin position="2"/>
        <end position="129"/>
    </location>
</feature>
<keyword evidence="4" id="KW-1185">Reference proteome</keyword>
<dbReference type="CDD" id="cd00293">
    <property type="entry name" value="USP-like"/>
    <property type="match status" value="3"/>
</dbReference>